<dbReference type="Proteomes" id="UP000249645">
    <property type="component" value="Unassembled WGS sequence"/>
</dbReference>
<dbReference type="GO" id="GO:0016787">
    <property type="term" value="F:hydrolase activity"/>
    <property type="evidence" value="ECO:0007669"/>
    <property type="project" value="UniProtKB-KW"/>
</dbReference>
<sequence>MYNPSLKITFLGTGTSSGVPIIGCHCPVCSSKDPRDNRLRSSILIESETTTIVIDSGPDFRQQMLRVGNEKLDAVVYTHAHMDHILGMDEVRPYNYNQKKDMPLYASKPTQDALKRIFYYAFEEKRFPGIPQVVLHTIDTEPFVIGDIEILPIHVWHYKMPVFGFRIGRFTYITDVNNIDEDQKALIKGSDVLVLDALGKVPHISHYSLPQAIEVVRELRIPEVYFTHIGHSMGLYETSEKEMPAGMHLSYDGLVLHIDAETSK</sequence>
<evidence type="ECO:0000259" key="1">
    <source>
        <dbReference type="SMART" id="SM00849"/>
    </source>
</evidence>
<dbReference type="EMBL" id="QFOI01000083">
    <property type="protein sequence ID" value="PZP50063.1"/>
    <property type="molecule type" value="Genomic_DNA"/>
</dbReference>
<gene>
    <name evidence="2" type="ORF">DI598_06425</name>
</gene>
<dbReference type="SUPFAM" id="SSF56281">
    <property type="entry name" value="Metallo-hydrolase/oxidoreductase"/>
    <property type="match status" value="1"/>
</dbReference>
<dbReference type="Pfam" id="PF12706">
    <property type="entry name" value="Lactamase_B_2"/>
    <property type="match status" value="1"/>
</dbReference>
<name>A0A2W5F5L9_9SPHI</name>
<comment type="caution">
    <text evidence="2">The sequence shown here is derived from an EMBL/GenBank/DDBJ whole genome shotgun (WGS) entry which is preliminary data.</text>
</comment>
<dbReference type="AlphaFoldDB" id="A0A2W5F5L9"/>
<accession>A0A2W5F5L9</accession>
<evidence type="ECO:0000313" key="2">
    <source>
        <dbReference type="EMBL" id="PZP50063.1"/>
    </source>
</evidence>
<dbReference type="PANTHER" id="PTHR42663">
    <property type="entry name" value="HYDROLASE C777.06C-RELATED-RELATED"/>
    <property type="match status" value="1"/>
</dbReference>
<keyword evidence="2" id="KW-0378">Hydrolase</keyword>
<organism evidence="2 3">
    <name type="scientific">Pseudopedobacter saltans</name>
    <dbReference type="NCBI Taxonomy" id="151895"/>
    <lineage>
        <taxon>Bacteria</taxon>
        <taxon>Pseudomonadati</taxon>
        <taxon>Bacteroidota</taxon>
        <taxon>Sphingobacteriia</taxon>
        <taxon>Sphingobacteriales</taxon>
        <taxon>Sphingobacteriaceae</taxon>
        <taxon>Pseudopedobacter</taxon>
    </lineage>
</organism>
<feature type="domain" description="Metallo-beta-lactamase" evidence="1">
    <location>
        <begin position="39"/>
        <end position="228"/>
    </location>
</feature>
<reference evidence="2 3" key="1">
    <citation type="submission" date="2017-11" db="EMBL/GenBank/DDBJ databases">
        <title>Infants hospitalized years apart are colonized by the same room-sourced microbial strains.</title>
        <authorList>
            <person name="Brooks B."/>
            <person name="Olm M.R."/>
            <person name="Firek B.A."/>
            <person name="Baker R."/>
            <person name="Thomas B.C."/>
            <person name="Morowitz M.J."/>
            <person name="Banfield J.F."/>
        </authorList>
    </citation>
    <scope>NUCLEOTIDE SEQUENCE [LARGE SCALE GENOMIC DNA]</scope>
    <source>
        <strain evidence="2">S2_009_000_R2_76</strain>
    </source>
</reference>
<proteinExistence type="predicted"/>
<dbReference type="PANTHER" id="PTHR42663:SF6">
    <property type="entry name" value="HYDROLASE C777.06C-RELATED"/>
    <property type="match status" value="1"/>
</dbReference>
<protein>
    <submittedName>
        <fullName evidence="2">MBL fold metallo-hydrolase</fullName>
    </submittedName>
</protein>
<dbReference type="CDD" id="cd16279">
    <property type="entry name" value="metallo-hydrolase-like_MBL-fold"/>
    <property type="match status" value="1"/>
</dbReference>
<dbReference type="InterPro" id="IPR036866">
    <property type="entry name" value="RibonucZ/Hydroxyglut_hydro"/>
</dbReference>
<dbReference type="Gene3D" id="3.60.15.10">
    <property type="entry name" value="Ribonuclease Z/Hydroxyacylglutathione hydrolase-like"/>
    <property type="match status" value="1"/>
</dbReference>
<evidence type="ECO:0000313" key="3">
    <source>
        <dbReference type="Proteomes" id="UP000249645"/>
    </source>
</evidence>
<dbReference type="InterPro" id="IPR001279">
    <property type="entry name" value="Metallo-B-lactamas"/>
</dbReference>
<dbReference type="SMART" id="SM00849">
    <property type="entry name" value="Lactamase_B"/>
    <property type="match status" value="1"/>
</dbReference>